<proteinExistence type="predicted"/>
<reference evidence="3" key="1">
    <citation type="submission" date="2016-09" db="EMBL/GenBank/DDBJ databases">
        <title>Genome Sequence of Bathymodiolus thermophilus sulfur-oxidizing gill endosymbiont.</title>
        <authorList>
            <person name="Ponnudurai R."/>
            <person name="Kleiner M."/>
            <person name="Sayavedra L."/>
            <person name="Thuermer A."/>
            <person name="Felbeck H."/>
            <person name="Schlueter R."/>
            <person name="Schweder T."/>
            <person name="Markert S."/>
        </authorList>
    </citation>
    <scope>NUCLEOTIDE SEQUENCE [LARGE SCALE GENOMIC DNA]</scope>
    <source>
        <strain evidence="3">BAT/CrabSpa'14</strain>
    </source>
</reference>
<dbReference type="Proteomes" id="UP000182798">
    <property type="component" value="Unassembled WGS sequence"/>
</dbReference>
<dbReference type="Proteomes" id="UP000278334">
    <property type="component" value="Chromosome"/>
</dbReference>
<accession>A0A1J5TZF1</accession>
<dbReference type="KEGG" id="bthg:MS2017_1491"/>
<evidence type="ECO:0000313" key="2">
    <source>
        <dbReference type="EMBL" id="OIR25612.1"/>
    </source>
</evidence>
<reference evidence="1 4" key="3">
    <citation type="submission" date="2017-11" db="EMBL/GenBank/DDBJ databases">
        <title>Genome sequence of the bacterial symbiont EPR9N from a vent mussel Bathymodiolus thermophilus.</title>
        <authorList>
            <person name="Won Y.-J."/>
        </authorList>
    </citation>
    <scope>NUCLEOTIDE SEQUENCE [LARGE SCALE GENOMIC DNA]</scope>
    <source>
        <strain evidence="1 4">EPR9N</strain>
    </source>
</reference>
<evidence type="ECO:0000313" key="3">
    <source>
        <dbReference type="Proteomes" id="UP000182798"/>
    </source>
</evidence>
<organism evidence="2 3">
    <name type="scientific">Bathymodiolus thermophilus thioautotrophic gill symbiont</name>
    <dbReference type="NCBI Taxonomy" id="2360"/>
    <lineage>
        <taxon>Bacteria</taxon>
        <taxon>Pseudomonadati</taxon>
        <taxon>Pseudomonadota</taxon>
        <taxon>Gammaproteobacteria</taxon>
        <taxon>sulfur-oxidizing symbionts</taxon>
    </lineage>
</organism>
<evidence type="ECO:0000313" key="1">
    <source>
        <dbReference type="EMBL" id="AYQ57177.1"/>
    </source>
</evidence>
<dbReference type="EMBL" id="MIQH01000147">
    <property type="protein sequence ID" value="OIR25612.1"/>
    <property type="molecule type" value="Genomic_DNA"/>
</dbReference>
<protein>
    <submittedName>
        <fullName evidence="2">Uncharacterized protein</fullName>
    </submittedName>
</protein>
<gene>
    <name evidence="2" type="ORF">BGC33_07260</name>
    <name evidence="1" type="ORF">MS2017_1491</name>
</gene>
<dbReference type="EMBL" id="CP024634">
    <property type="protein sequence ID" value="AYQ57177.1"/>
    <property type="molecule type" value="Genomic_DNA"/>
</dbReference>
<sequence>MIIHNLCKGLIVPILGIKMDARLFSLFFENDIGYNSTSFIVGIYLHFKKKVNIKRNQYANKNTKTNHNITK</sequence>
<dbReference type="AlphaFoldDB" id="A0A1J5TZF1"/>
<evidence type="ECO:0000313" key="4">
    <source>
        <dbReference type="Proteomes" id="UP000278334"/>
    </source>
</evidence>
<reference evidence="2" key="2">
    <citation type="journal article" date="2017" name="Stand. Genomic Sci.">
        <title>Genome sequence of the sulfur-oxidizing Bathymodiolus thermophilus gill endosymbiont.</title>
        <authorList>
            <person name="Ponnudurai R."/>
            <person name="Sayavedra L."/>
            <person name="Kleiner M."/>
            <person name="Heiden S.E."/>
            <person name="Thurmer A."/>
            <person name="Felbeck H."/>
            <person name="Schluter R."/>
            <person name="Sievert S.M."/>
            <person name="Daniel R."/>
            <person name="Schweder T."/>
            <person name="Markert S."/>
        </authorList>
    </citation>
    <scope>NUCLEOTIDE SEQUENCE</scope>
    <source>
        <strain evidence="2">BAT/CrabSpa'14</strain>
    </source>
</reference>
<name>A0A1J5TZF1_9GAMM</name>